<dbReference type="GO" id="GO:0005764">
    <property type="term" value="C:lysosome"/>
    <property type="evidence" value="ECO:0007669"/>
    <property type="project" value="UniProtKB-SubCell"/>
</dbReference>
<dbReference type="CDD" id="cd00201">
    <property type="entry name" value="WW"/>
    <property type="match status" value="2"/>
</dbReference>
<feature type="domain" description="WW" evidence="9">
    <location>
        <begin position="10"/>
        <end position="43"/>
    </location>
</feature>
<proteinExistence type="predicted"/>
<dbReference type="GO" id="GO:0006915">
    <property type="term" value="P:apoptotic process"/>
    <property type="evidence" value="ECO:0007669"/>
    <property type="project" value="UniProtKB-KW"/>
</dbReference>
<evidence type="ECO:0000256" key="5">
    <source>
        <dbReference type="ARBA" id="ARBA00022703"/>
    </source>
</evidence>
<feature type="domain" description="WW" evidence="9">
    <location>
        <begin position="51"/>
        <end position="84"/>
    </location>
</feature>
<evidence type="ECO:0000313" key="11">
    <source>
        <dbReference type="Proteomes" id="UP001566132"/>
    </source>
</evidence>
<dbReference type="SUPFAM" id="SSF51735">
    <property type="entry name" value="NAD(P)-binding Rossmann-fold domains"/>
    <property type="match status" value="1"/>
</dbReference>
<organism evidence="10 11">
    <name type="scientific">Hypothenemus hampei</name>
    <name type="common">Coffee berry borer</name>
    <dbReference type="NCBI Taxonomy" id="57062"/>
    <lineage>
        <taxon>Eukaryota</taxon>
        <taxon>Metazoa</taxon>
        <taxon>Ecdysozoa</taxon>
        <taxon>Arthropoda</taxon>
        <taxon>Hexapoda</taxon>
        <taxon>Insecta</taxon>
        <taxon>Pterygota</taxon>
        <taxon>Neoptera</taxon>
        <taxon>Endopterygota</taxon>
        <taxon>Coleoptera</taxon>
        <taxon>Polyphaga</taxon>
        <taxon>Cucujiformia</taxon>
        <taxon>Curculionidae</taxon>
        <taxon>Scolytinae</taxon>
        <taxon>Hypothenemus</taxon>
    </lineage>
</organism>
<evidence type="ECO:0000256" key="1">
    <source>
        <dbReference type="ARBA" id="ARBA00004371"/>
    </source>
</evidence>
<dbReference type="PANTHER" id="PTHR43157">
    <property type="entry name" value="PHOSPHATIDYLINOSITOL-GLYCAN BIOSYNTHESIS CLASS F PROTEIN-RELATED"/>
    <property type="match status" value="1"/>
</dbReference>
<dbReference type="Proteomes" id="UP001566132">
    <property type="component" value="Unassembled WGS sequence"/>
</dbReference>
<keyword evidence="11" id="KW-1185">Reference proteome</keyword>
<dbReference type="PRINTS" id="PR00081">
    <property type="entry name" value="GDHRDH"/>
</dbReference>
<evidence type="ECO:0000256" key="7">
    <source>
        <dbReference type="ARBA" id="ARBA00023034"/>
    </source>
</evidence>
<dbReference type="InterPro" id="IPR002347">
    <property type="entry name" value="SDR_fam"/>
</dbReference>
<dbReference type="GO" id="GO:0016055">
    <property type="term" value="P:Wnt signaling pathway"/>
    <property type="evidence" value="ECO:0007669"/>
    <property type="project" value="UniProtKB-KW"/>
</dbReference>
<accession>A0ABD1EPU2</accession>
<dbReference type="InterPro" id="IPR036291">
    <property type="entry name" value="NAD(P)-bd_dom_sf"/>
</dbReference>
<dbReference type="PROSITE" id="PS50020">
    <property type="entry name" value="WW_DOMAIN_2"/>
    <property type="match status" value="2"/>
</dbReference>
<dbReference type="GO" id="GO:0005794">
    <property type="term" value="C:Golgi apparatus"/>
    <property type="evidence" value="ECO:0007669"/>
    <property type="project" value="UniProtKB-SubCell"/>
</dbReference>
<protein>
    <recommendedName>
        <fullName evidence="3">WW domain-containing oxidoreductase</fullName>
    </recommendedName>
</protein>
<reference evidence="10 11" key="1">
    <citation type="submission" date="2024-05" db="EMBL/GenBank/DDBJ databases">
        <title>Genetic variation in Jamaican populations of the coffee berry borer (Hypothenemus hampei).</title>
        <authorList>
            <person name="Errbii M."/>
            <person name="Myrie A."/>
        </authorList>
    </citation>
    <scope>NUCLEOTIDE SEQUENCE [LARGE SCALE GENOMIC DNA]</scope>
    <source>
        <strain evidence="10">JA-Hopewell-2020-01-JO</strain>
        <tissue evidence="10">Whole body</tissue>
    </source>
</reference>
<evidence type="ECO:0000256" key="4">
    <source>
        <dbReference type="ARBA" id="ARBA00022687"/>
    </source>
</evidence>
<comment type="subcellular location">
    <subcellularLocation>
        <location evidence="2">Golgi apparatus</location>
    </subcellularLocation>
    <subcellularLocation>
        <location evidence="1">Lysosome</location>
    </subcellularLocation>
</comment>
<evidence type="ECO:0000313" key="10">
    <source>
        <dbReference type="EMBL" id="KAL1500797.1"/>
    </source>
</evidence>
<dbReference type="FunFam" id="3.40.50.720:FF:000353">
    <property type="entry name" value="WW domain-containing oxidoreductase"/>
    <property type="match status" value="1"/>
</dbReference>
<dbReference type="GO" id="GO:0016491">
    <property type="term" value="F:oxidoreductase activity"/>
    <property type="evidence" value="ECO:0007669"/>
    <property type="project" value="UniProtKB-KW"/>
</dbReference>
<dbReference type="EMBL" id="JBDJPC010000005">
    <property type="protein sequence ID" value="KAL1500797.1"/>
    <property type="molecule type" value="Genomic_DNA"/>
</dbReference>
<dbReference type="Pfam" id="PF00106">
    <property type="entry name" value="adh_short"/>
    <property type="match status" value="1"/>
</dbReference>
<keyword evidence="8" id="KW-0458">Lysosome</keyword>
<name>A0ABD1EPU2_HYPHA</name>
<evidence type="ECO:0000256" key="2">
    <source>
        <dbReference type="ARBA" id="ARBA00004555"/>
    </source>
</evidence>
<sequence>MSFAEEDSEDDLPPGWEERVTVDGSVYYANHLTKNTQWTHPRTGRKKKVAGSLPFGWERVVSPSGKVVYVNHEDESTTFTDPRLAFAIEEKEHIHDFRQRFDASSTALAILVGQDLSGKTAIITGANAGIGFETARSLAKHGCSIVFACRSLVAAEEAIDRIRKNERLTVADNCLAIHLDLGSLASVVQFANTIKSKFKQIDMLILNAGVFGLPYTRTLDGLETTFQVNHLSQFYLTLLLDPLLVPGSRVVVVSSESHRFATLTLNNLTSLSLSPEAQSHYWDMRAYNNSKLCNVLFARQLSKKLQNRGISVASLHPGNMVCTNISRNWWLYKLLFTIVRPFTKSLQQAAATTVYCATAPELTGVTGVYFNNCFPCKESDTAQNDEMATLLWNISVAMIRQILGDHAPGLENQEISNDY</sequence>
<keyword evidence="6" id="KW-0560">Oxidoreductase</keyword>
<keyword evidence="4" id="KW-0879">Wnt signaling pathway</keyword>
<dbReference type="PANTHER" id="PTHR43157:SF31">
    <property type="entry name" value="PHOSPHATIDYLINOSITOL-GLYCAN BIOSYNTHESIS CLASS F PROTEIN"/>
    <property type="match status" value="1"/>
</dbReference>
<evidence type="ECO:0000256" key="3">
    <source>
        <dbReference type="ARBA" id="ARBA00016094"/>
    </source>
</evidence>
<comment type="caution">
    <text evidence="10">The sequence shown here is derived from an EMBL/GenBank/DDBJ whole genome shotgun (WGS) entry which is preliminary data.</text>
</comment>
<keyword evidence="7" id="KW-0333">Golgi apparatus</keyword>
<dbReference type="Gene3D" id="3.40.50.720">
    <property type="entry name" value="NAD(P)-binding Rossmann-like Domain"/>
    <property type="match status" value="1"/>
</dbReference>
<dbReference type="InterPro" id="IPR036020">
    <property type="entry name" value="WW_dom_sf"/>
</dbReference>
<evidence type="ECO:0000256" key="6">
    <source>
        <dbReference type="ARBA" id="ARBA00023002"/>
    </source>
</evidence>
<evidence type="ECO:0000259" key="9">
    <source>
        <dbReference type="PROSITE" id="PS50020"/>
    </source>
</evidence>
<dbReference type="PROSITE" id="PS01159">
    <property type="entry name" value="WW_DOMAIN_1"/>
    <property type="match status" value="2"/>
</dbReference>
<dbReference type="Pfam" id="PF00397">
    <property type="entry name" value="WW"/>
    <property type="match status" value="2"/>
</dbReference>
<dbReference type="InterPro" id="IPR001202">
    <property type="entry name" value="WW_dom"/>
</dbReference>
<dbReference type="SMART" id="SM00456">
    <property type="entry name" value="WW"/>
    <property type="match status" value="2"/>
</dbReference>
<gene>
    <name evidence="10" type="ORF">ABEB36_006240</name>
</gene>
<dbReference type="Gene3D" id="2.20.70.10">
    <property type="match status" value="2"/>
</dbReference>
<evidence type="ECO:0000256" key="8">
    <source>
        <dbReference type="ARBA" id="ARBA00023228"/>
    </source>
</evidence>
<dbReference type="SUPFAM" id="SSF51045">
    <property type="entry name" value="WW domain"/>
    <property type="match status" value="2"/>
</dbReference>
<dbReference type="AlphaFoldDB" id="A0ABD1EPU2"/>
<keyword evidence="5" id="KW-0053">Apoptosis</keyword>